<gene>
    <name evidence="3" type="primary">LOC108556587</name>
</gene>
<dbReference type="InterPro" id="IPR016186">
    <property type="entry name" value="C-type_lectin-like/link_sf"/>
</dbReference>
<evidence type="ECO:0000313" key="3">
    <source>
        <dbReference type="RefSeq" id="XP_017768247.1"/>
    </source>
</evidence>
<keyword evidence="2" id="KW-1185">Reference proteome</keyword>
<proteinExistence type="predicted"/>
<dbReference type="SUPFAM" id="SSF56436">
    <property type="entry name" value="C-type lectin-like"/>
    <property type="match status" value="1"/>
</dbReference>
<dbReference type="Gene3D" id="3.10.100.10">
    <property type="entry name" value="Mannose-Binding Protein A, subunit A"/>
    <property type="match status" value="1"/>
</dbReference>
<dbReference type="RefSeq" id="XP_017768247.1">
    <property type="nucleotide sequence ID" value="XM_017912758.1"/>
</dbReference>
<dbReference type="PROSITE" id="PS50041">
    <property type="entry name" value="C_TYPE_LECTIN_2"/>
    <property type="match status" value="1"/>
</dbReference>
<dbReference type="CDD" id="cd00037">
    <property type="entry name" value="CLECT"/>
    <property type="match status" value="1"/>
</dbReference>
<name>A0ABM1M0Z7_NICVS</name>
<evidence type="ECO:0000259" key="1">
    <source>
        <dbReference type="PROSITE" id="PS50041"/>
    </source>
</evidence>
<reference evidence="3" key="1">
    <citation type="submission" date="2025-08" db="UniProtKB">
        <authorList>
            <consortium name="RefSeq"/>
        </authorList>
    </citation>
    <scope>IDENTIFICATION</scope>
    <source>
        <tissue evidence="3">Whole Larva</tissue>
    </source>
</reference>
<protein>
    <submittedName>
        <fullName evidence="3">E-selectin-like</fullName>
    </submittedName>
</protein>
<dbReference type="Pfam" id="PF00059">
    <property type="entry name" value="Lectin_C"/>
    <property type="match status" value="1"/>
</dbReference>
<feature type="domain" description="C-type lectin" evidence="1">
    <location>
        <begin position="1"/>
        <end position="99"/>
    </location>
</feature>
<evidence type="ECO:0000313" key="2">
    <source>
        <dbReference type="Proteomes" id="UP000695000"/>
    </source>
</evidence>
<sequence length="103" mass="12050">MGMELLSIDSVEEFDKIHTLVKEKMEYRNGLMIWTAGAMKDVDQFYWMNTGNPVLSSRWHPGEPNNGYGNSHCMQIWIKNSTFLFDDTQCSNKRFFICQSKKT</sequence>
<dbReference type="GeneID" id="108556587"/>
<dbReference type="Proteomes" id="UP000695000">
    <property type="component" value="Unplaced"/>
</dbReference>
<dbReference type="InterPro" id="IPR016187">
    <property type="entry name" value="CTDL_fold"/>
</dbReference>
<accession>A0ABM1M0Z7</accession>
<dbReference type="InterPro" id="IPR001304">
    <property type="entry name" value="C-type_lectin-like"/>
</dbReference>
<organism evidence="2 3">
    <name type="scientific">Nicrophorus vespilloides</name>
    <name type="common">Boreal carrion beetle</name>
    <dbReference type="NCBI Taxonomy" id="110193"/>
    <lineage>
        <taxon>Eukaryota</taxon>
        <taxon>Metazoa</taxon>
        <taxon>Ecdysozoa</taxon>
        <taxon>Arthropoda</taxon>
        <taxon>Hexapoda</taxon>
        <taxon>Insecta</taxon>
        <taxon>Pterygota</taxon>
        <taxon>Neoptera</taxon>
        <taxon>Endopterygota</taxon>
        <taxon>Coleoptera</taxon>
        <taxon>Polyphaga</taxon>
        <taxon>Staphyliniformia</taxon>
        <taxon>Silphidae</taxon>
        <taxon>Nicrophorinae</taxon>
        <taxon>Nicrophorus</taxon>
    </lineage>
</organism>